<keyword evidence="1" id="KW-0472">Membrane</keyword>
<dbReference type="RefSeq" id="WP_022098701.1">
    <property type="nucleotide sequence ID" value="NZ_CZBU01000009.1"/>
</dbReference>
<evidence type="ECO:0000313" key="2">
    <source>
        <dbReference type="EMBL" id="CUQ79348.1"/>
    </source>
</evidence>
<dbReference type="EMBL" id="CZBU01000009">
    <property type="protein sequence ID" value="CUQ79348.1"/>
    <property type="molecule type" value="Genomic_DNA"/>
</dbReference>
<accession>A0A174Z560</accession>
<feature type="transmembrane region" description="Helical" evidence="1">
    <location>
        <begin position="7"/>
        <end position="28"/>
    </location>
</feature>
<evidence type="ECO:0000313" key="3">
    <source>
        <dbReference type="Proteomes" id="UP000095621"/>
    </source>
</evidence>
<protein>
    <recommendedName>
        <fullName evidence="4">DUF5050 domain-containing protein</fullName>
    </recommendedName>
</protein>
<dbReference type="Proteomes" id="UP000095621">
    <property type="component" value="Unassembled WGS sequence"/>
</dbReference>
<dbReference type="OrthoDB" id="1651522at2"/>
<name>A0A174Z560_9FIRM</name>
<organism evidence="2 3">
    <name type="scientific">Lachnospira eligens</name>
    <dbReference type="NCBI Taxonomy" id="39485"/>
    <lineage>
        <taxon>Bacteria</taxon>
        <taxon>Bacillati</taxon>
        <taxon>Bacillota</taxon>
        <taxon>Clostridia</taxon>
        <taxon>Lachnospirales</taxon>
        <taxon>Lachnospiraceae</taxon>
        <taxon>Lachnospira</taxon>
    </lineage>
</organism>
<keyword evidence="1" id="KW-1133">Transmembrane helix</keyword>
<gene>
    <name evidence="2" type="ORF">ERS852490_03014</name>
</gene>
<proteinExistence type="predicted"/>
<sequence>MKRRGIRYVIPIIFIAVLVGAMVTYVLLHKNTEAEKGLDYASLIGVTGDSDFQNYWDTDGWYDLAAVEDGYYYMNFEQKLLFLNLETNDVIPVCAKPECDHKSSSCNAFFGNGAALRSIYYYRGYIYYFGLSNGMAQLCRMDKSGTTREVIGELIPNDGVDSIRAVFQGEYAFIYDGSGLADEQETTKSIIEVSLTSGDKKIVYEVTGKGISITNVKCFGDKIFFTVREADSISDKAISVHSRGLFSYSCSNDEIEEVSGQNINDYYVVDGTMYYFVTGEGLYKIDIGSDISQKIWESTEQCDMCSVSSDGEYIYLNNHKYCYYMWELYGFSENRYIVIDKGGNVINEILCPDALALYFGDDRYLFYKSMNDAEGLMYMKKDDIETGGDWKQVFE</sequence>
<dbReference type="SUPFAM" id="SSF69304">
    <property type="entry name" value="Tricorn protease N-terminal domain"/>
    <property type="match status" value="1"/>
</dbReference>
<evidence type="ECO:0000256" key="1">
    <source>
        <dbReference type="SAM" id="Phobius"/>
    </source>
</evidence>
<reference evidence="2 3" key="1">
    <citation type="submission" date="2015-09" db="EMBL/GenBank/DDBJ databases">
        <authorList>
            <consortium name="Pathogen Informatics"/>
        </authorList>
    </citation>
    <scope>NUCLEOTIDE SEQUENCE [LARGE SCALE GENOMIC DNA]</scope>
    <source>
        <strain evidence="2 3">2789STDY5834875</strain>
    </source>
</reference>
<evidence type="ECO:0008006" key="4">
    <source>
        <dbReference type="Google" id="ProtNLM"/>
    </source>
</evidence>
<keyword evidence="1" id="KW-0812">Transmembrane</keyword>
<dbReference type="AlphaFoldDB" id="A0A174Z560"/>